<dbReference type="SMART" id="SM00382">
    <property type="entry name" value="AAA"/>
    <property type="match status" value="1"/>
</dbReference>
<evidence type="ECO:0000259" key="1">
    <source>
        <dbReference type="SMART" id="SM00382"/>
    </source>
</evidence>
<dbReference type="CDD" id="cd00009">
    <property type="entry name" value="AAA"/>
    <property type="match status" value="1"/>
</dbReference>
<dbReference type="GO" id="GO:0016887">
    <property type="term" value="F:ATP hydrolysis activity"/>
    <property type="evidence" value="ECO:0007669"/>
    <property type="project" value="InterPro"/>
</dbReference>
<feature type="domain" description="AAA+ ATPase" evidence="1">
    <location>
        <begin position="68"/>
        <end position="240"/>
    </location>
</feature>
<dbReference type="Proteomes" id="UP000020077">
    <property type="component" value="Unassembled WGS sequence"/>
</dbReference>
<sequence length="331" mass="36736">MPADDLPFPPFELIAQPPATPAAHDPAGRKKLLARRQAPRFLGSHPTAALRYRPSDELLLALNMALHTGSPLLLTGEPGTGKTQAADFVSAYFGIPIFKFLVKSTSTAQDLMYEFDAVGYLHWAQSARREAHKEPGIGEEAAGVRQGFLHKRALWQAYETDGDAVVLIDEIDKAARDFPNDLLHELDQHSFPHPFDPEQWIKPKSGRRPIVIVTSNDERRLPDAFLRRCIFHRIELNEKLVEAAVESMAGIDSSGFPNLDADTRATARRRFWQLREVQGLDKKPSTAELLTWLCILSAQRIDAQTLDGCPLASLPALGALIKDAGDLARLR</sequence>
<dbReference type="SUPFAM" id="SSF52540">
    <property type="entry name" value="P-loop containing nucleoside triphosphate hydrolases"/>
    <property type="match status" value="1"/>
</dbReference>
<name>A0A080LZ15_9PROT</name>
<dbReference type="InterPro" id="IPR003593">
    <property type="entry name" value="AAA+_ATPase"/>
</dbReference>
<comment type="caution">
    <text evidence="2">The sequence shown here is derived from an EMBL/GenBank/DDBJ whole genome shotgun (WGS) entry which is preliminary data.</text>
</comment>
<gene>
    <name evidence="2" type="ORF">AW09_001510</name>
</gene>
<reference evidence="2 3" key="1">
    <citation type="submission" date="2014-02" db="EMBL/GenBank/DDBJ databases">
        <title>Expanding our view of genomic diversity in Candidatus Accumulibacter clades.</title>
        <authorList>
            <person name="Skennerton C.T."/>
            <person name="Barr J.J."/>
            <person name="Slater F.R."/>
            <person name="Bond P.L."/>
            <person name="Tyson G.W."/>
        </authorList>
    </citation>
    <scope>NUCLEOTIDE SEQUENCE [LARGE SCALE GENOMIC DNA]</scope>
    <source>
        <strain evidence="3">BA-91</strain>
    </source>
</reference>
<organism evidence="2 3">
    <name type="scientific">Candidatus Accumulibacter phosphatis</name>
    <dbReference type="NCBI Taxonomy" id="327160"/>
    <lineage>
        <taxon>Bacteria</taxon>
        <taxon>Pseudomonadati</taxon>
        <taxon>Pseudomonadota</taxon>
        <taxon>Betaproteobacteria</taxon>
        <taxon>Candidatus Accumulibacter</taxon>
    </lineage>
</organism>
<dbReference type="InterPro" id="IPR027417">
    <property type="entry name" value="P-loop_NTPase"/>
</dbReference>
<evidence type="ECO:0000313" key="3">
    <source>
        <dbReference type="Proteomes" id="UP000020077"/>
    </source>
</evidence>
<dbReference type="EMBL" id="JDVG02000259">
    <property type="protein sequence ID" value="KFB73250.1"/>
    <property type="molecule type" value="Genomic_DNA"/>
</dbReference>
<proteinExistence type="predicted"/>
<dbReference type="Gene3D" id="3.40.50.300">
    <property type="entry name" value="P-loop containing nucleotide triphosphate hydrolases"/>
    <property type="match status" value="1"/>
</dbReference>
<accession>A0A080LZ15</accession>
<dbReference type="GO" id="GO:0005524">
    <property type="term" value="F:ATP binding"/>
    <property type="evidence" value="ECO:0007669"/>
    <property type="project" value="InterPro"/>
</dbReference>
<evidence type="ECO:0000313" key="2">
    <source>
        <dbReference type="EMBL" id="KFB73250.1"/>
    </source>
</evidence>
<dbReference type="InterPro" id="IPR003959">
    <property type="entry name" value="ATPase_AAA_core"/>
</dbReference>
<dbReference type="AlphaFoldDB" id="A0A080LZ15"/>
<protein>
    <submittedName>
        <fullName evidence="2">ATPase family associated with various cellular activities (AAA)</fullName>
    </submittedName>
</protein>
<dbReference type="Pfam" id="PF00004">
    <property type="entry name" value="AAA"/>
    <property type="match status" value="1"/>
</dbReference>